<evidence type="ECO:0000256" key="1">
    <source>
        <dbReference type="SAM" id="MobiDB-lite"/>
    </source>
</evidence>
<name>A0A7K3LPE6_9ACTN</name>
<feature type="region of interest" description="Disordered" evidence="1">
    <location>
        <begin position="163"/>
        <end position="204"/>
    </location>
</feature>
<keyword evidence="4" id="KW-1185">Reference proteome</keyword>
<accession>A0A7K3LPE6</accession>
<proteinExistence type="predicted"/>
<dbReference type="Proteomes" id="UP000466307">
    <property type="component" value="Unassembled WGS sequence"/>
</dbReference>
<feature type="domain" description="UreE urease accessory N-terminal" evidence="2">
    <location>
        <begin position="18"/>
        <end position="81"/>
    </location>
</feature>
<dbReference type="Gene3D" id="2.60.260.20">
    <property type="entry name" value="Urease metallochaperone UreE, N-terminal domain"/>
    <property type="match status" value="1"/>
</dbReference>
<dbReference type="AlphaFoldDB" id="A0A7K3LPE6"/>
<dbReference type="EMBL" id="JAADZU010000029">
    <property type="protein sequence ID" value="NDK90078.1"/>
    <property type="molecule type" value="Genomic_DNA"/>
</dbReference>
<dbReference type="InterPro" id="IPR004029">
    <property type="entry name" value="UreE_N"/>
</dbReference>
<dbReference type="SMART" id="SM00988">
    <property type="entry name" value="UreE_N"/>
    <property type="match status" value="1"/>
</dbReference>
<organism evidence="3 4">
    <name type="scientific">Gordonia desulfuricans</name>
    <dbReference type="NCBI Taxonomy" id="89051"/>
    <lineage>
        <taxon>Bacteria</taxon>
        <taxon>Bacillati</taxon>
        <taxon>Actinomycetota</taxon>
        <taxon>Actinomycetes</taxon>
        <taxon>Mycobacteriales</taxon>
        <taxon>Gordoniaceae</taxon>
        <taxon>Gordonia</taxon>
    </lineage>
</organism>
<dbReference type="Pfam" id="PF02814">
    <property type="entry name" value="UreE_N"/>
    <property type="match status" value="1"/>
</dbReference>
<protein>
    <submittedName>
        <fullName evidence="3">Urease accessory protein UreE</fullName>
    </submittedName>
</protein>
<comment type="caution">
    <text evidence="3">The sequence shown here is derived from an EMBL/GenBank/DDBJ whole genome shotgun (WGS) entry which is preliminary data.</text>
</comment>
<gene>
    <name evidence="3" type="ORF">GYA93_10860</name>
</gene>
<evidence type="ECO:0000313" key="3">
    <source>
        <dbReference type="EMBL" id="NDK90078.1"/>
    </source>
</evidence>
<evidence type="ECO:0000313" key="4">
    <source>
        <dbReference type="Proteomes" id="UP000466307"/>
    </source>
</evidence>
<dbReference type="SUPFAM" id="SSF69287">
    <property type="entry name" value="Urease metallochaperone UreE, N-terminal domain"/>
    <property type="match status" value="1"/>
</dbReference>
<sequence length="204" mass="22080">MTMTDLFSADTVIDVEGLLGHIDDRQFAGRSVVHVDIGWGDARKHRQLVRSDAGHSVRIRLPRGSFLADGAVLFDDGRLVVVVRRTAEPAVVVDFADNGGSDGARRMLLLGYLLGNQHAPLDVTADRVATPLMTSVGAAEEIVASLEITGRVEPAALARHGWSNTSADHHSHSHDHAHSHDHSHDDSHSHDGAHPQPHHDDHAH</sequence>
<feature type="compositionally biased region" description="Basic and acidic residues" evidence="1">
    <location>
        <begin position="167"/>
        <end position="204"/>
    </location>
</feature>
<reference evidence="3 4" key="1">
    <citation type="submission" date="2020-01" db="EMBL/GenBank/DDBJ databases">
        <title>Investigation of new actinobacteria for the biodesulphurisation of diesel fuel.</title>
        <authorList>
            <person name="Athi Narayanan S.M."/>
        </authorList>
    </citation>
    <scope>NUCLEOTIDE SEQUENCE [LARGE SCALE GENOMIC DNA]</scope>
    <source>
        <strain evidence="3 4">213E</strain>
    </source>
</reference>
<evidence type="ECO:0000259" key="2">
    <source>
        <dbReference type="SMART" id="SM00988"/>
    </source>
</evidence>
<dbReference type="InterPro" id="IPR036118">
    <property type="entry name" value="UreE_N_sf"/>
</dbReference>